<gene>
    <name evidence="5" type="ORF">EDD42_3853</name>
</gene>
<keyword evidence="3" id="KW-0472">Membrane</keyword>
<feature type="region of interest" description="Disordered" evidence="2">
    <location>
        <begin position="211"/>
        <end position="230"/>
    </location>
</feature>
<evidence type="ECO:0000256" key="2">
    <source>
        <dbReference type="SAM" id="MobiDB-lite"/>
    </source>
</evidence>
<evidence type="ECO:0000256" key="3">
    <source>
        <dbReference type="SAM" id="Phobius"/>
    </source>
</evidence>
<evidence type="ECO:0000259" key="4">
    <source>
        <dbReference type="PROSITE" id="PS51109"/>
    </source>
</evidence>
<dbReference type="AlphaFoldDB" id="A0A3N2C894"/>
<proteinExistence type="predicted"/>
<keyword evidence="3" id="KW-0812">Transmembrane</keyword>
<dbReference type="Proteomes" id="UP000266915">
    <property type="component" value="Unassembled WGS sequence"/>
</dbReference>
<dbReference type="Gene3D" id="2.20.230.10">
    <property type="entry name" value="Resuscitation-promoting factor rpfb"/>
    <property type="match status" value="1"/>
</dbReference>
<evidence type="ECO:0000313" key="6">
    <source>
        <dbReference type="Proteomes" id="UP000266915"/>
    </source>
</evidence>
<feature type="transmembrane region" description="Helical" evidence="3">
    <location>
        <begin position="26"/>
        <end position="43"/>
    </location>
</feature>
<accession>A0A3N2C894</accession>
<keyword evidence="1" id="KW-0732">Signal</keyword>
<evidence type="ECO:0000313" key="5">
    <source>
        <dbReference type="EMBL" id="ROR83736.1"/>
    </source>
</evidence>
<comment type="caution">
    <text evidence="5">The sequence shown here is derived from an EMBL/GenBank/DDBJ whole genome shotgun (WGS) entry which is preliminary data.</text>
</comment>
<dbReference type="Pfam" id="PF07501">
    <property type="entry name" value="G5"/>
    <property type="match status" value="1"/>
</dbReference>
<keyword evidence="3" id="KW-1133">Transmembrane helix</keyword>
<reference evidence="5 6" key="1">
    <citation type="submission" date="2018-11" db="EMBL/GenBank/DDBJ databases">
        <title>Sequencing the genomes of 1000 actinobacteria strains.</title>
        <authorList>
            <person name="Klenk H.-P."/>
        </authorList>
    </citation>
    <scope>NUCLEOTIDE SEQUENCE [LARGE SCALE GENOMIC DNA]</scope>
    <source>
        <strain evidence="5 6">DSM 14012</strain>
    </source>
</reference>
<sequence>MPAAVPAPPVAVPAAAVTGATRTRRLGPLHIVLLSLVGALLLVSAVGGAFWAMLALVALVAVVIGVVALVRGGVSSLGIRNRGIAAAVIGAALCLVVVSGSANAAIHPVGPRPAALLSAPEGTSVAKPSATPSPTPTDVVTEVTEVVEIPFTVSEVQDPNIDVGQVVVTTTGVPGQQTNTYRVTTRAGVEITRELVAQLVSVQPVAQVTSVGTRQPAPPPPAPVADPAGGGCDPNYEGQCVPIASDVDCAGGSGNGPAYTPGPVYVVGSDVYDLDRDGDGIACDA</sequence>
<evidence type="ECO:0000256" key="1">
    <source>
        <dbReference type="ARBA" id="ARBA00022729"/>
    </source>
</evidence>
<dbReference type="InterPro" id="IPR011098">
    <property type="entry name" value="G5_dom"/>
</dbReference>
<name>A0A3N2C894_9MICO</name>
<keyword evidence="6" id="KW-1185">Reference proteome</keyword>
<dbReference type="EMBL" id="RKHL01000001">
    <property type="protein sequence ID" value="ROR83736.1"/>
    <property type="molecule type" value="Genomic_DNA"/>
</dbReference>
<feature type="transmembrane region" description="Helical" evidence="3">
    <location>
        <begin position="49"/>
        <end position="70"/>
    </location>
</feature>
<feature type="transmembrane region" description="Helical" evidence="3">
    <location>
        <begin position="82"/>
        <end position="102"/>
    </location>
</feature>
<dbReference type="PROSITE" id="PS51109">
    <property type="entry name" value="G5"/>
    <property type="match status" value="1"/>
</dbReference>
<protein>
    <submittedName>
        <fullName evidence="5">Surface rod structure-forming protein G</fullName>
    </submittedName>
</protein>
<organism evidence="5 6">
    <name type="scientific">Plantibacter flavus</name>
    <dbReference type="NCBI Taxonomy" id="150123"/>
    <lineage>
        <taxon>Bacteria</taxon>
        <taxon>Bacillati</taxon>
        <taxon>Actinomycetota</taxon>
        <taxon>Actinomycetes</taxon>
        <taxon>Micrococcales</taxon>
        <taxon>Microbacteriaceae</taxon>
        <taxon>Plantibacter</taxon>
    </lineage>
</organism>
<feature type="domain" description="G5" evidence="4">
    <location>
        <begin position="134"/>
        <end position="215"/>
    </location>
</feature>
<dbReference type="SMART" id="SM01208">
    <property type="entry name" value="G5"/>
    <property type="match status" value="1"/>
</dbReference>